<evidence type="ECO:0000313" key="1">
    <source>
        <dbReference type="EMBL" id="NEY21251.1"/>
    </source>
</evidence>
<keyword evidence="1" id="KW-0808">Transferase</keyword>
<evidence type="ECO:0000313" key="2">
    <source>
        <dbReference type="Proteomes" id="UP000476934"/>
    </source>
</evidence>
<dbReference type="Proteomes" id="UP000476934">
    <property type="component" value="Unassembled WGS sequence"/>
</dbReference>
<dbReference type="AlphaFoldDB" id="A0A6M0P9R5"/>
<keyword evidence="2" id="KW-1185">Reference proteome</keyword>
<accession>A0A6M0P9R5</accession>
<keyword evidence="1" id="KW-0489">Methyltransferase</keyword>
<proteinExistence type="predicted"/>
<comment type="caution">
    <text evidence="1">The sequence shown here is derived from an EMBL/GenBank/DDBJ whole genome shotgun (WGS) entry which is preliminary data.</text>
</comment>
<protein>
    <submittedName>
        <fullName evidence="1">Class I SAM-dependent methyltransferase</fullName>
    </submittedName>
</protein>
<dbReference type="GO" id="GO:0008168">
    <property type="term" value="F:methyltransferase activity"/>
    <property type="evidence" value="ECO:0007669"/>
    <property type="project" value="UniProtKB-KW"/>
</dbReference>
<dbReference type="RefSeq" id="WP_025729521.1">
    <property type="nucleotide sequence ID" value="NZ_JAAIWK010000029.1"/>
</dbReference>
<dbReference type="GO" id="GO:0032259">
    <property type="term" value="P:methylation"/>
    <property type="evidence" value="ECO:0007669"/>
    <property type="project" value="UniProtKB-KW"/>
</dbReference>
<reference evidence="1 2" key="1">
    <citation type="submission" date="2020-03" db="EMBL/GenBank/DDBJ databases">
        <title>Bacillus aquiflavi sp. nov., isolated from yellow water of strong flavor Chinese baijiu in Yibin region of China.</title>
        <authorList>
            <person name="Xie J."/>
        </authorList>
    </citation>
    <scope>NUCLEOTIDE SEQUENCE [LARGE SCALE GENOMIC DNA]</scope>
    <source>
        <strain evidence="1 2">Gsoil 114</strain>
    </source>
</reference>
<gene>
    <name evidence="1" type="ORF">G4D61_14985</name>
</gene>
<dbReference type="InterPro" id="IPR029063">
    <property type="entry name" value="SAM-dependent_MTases_sf"/>
</dbReference>
<organism evidence="1 2">
    <name type="scientific">Heyndrickxia ginsengihumi</name>
    <dbReference type="NCBI Taxonomy" id="363870"/>
    <lineage>
        <taxon>Bacteria</taxon>
        <taxon>Bacillati</taxon>
        <taxon>Bacillota</taxon>
        <taxon>Bacilli</taxon>
        <taxon>Bacillales</taxon>
        <taxon>Bacillaceae</taxon>
        <taxon>Heyndrickxia</taxon>
    </lineage>
</organism>
<name>A0A6M0P9R5_9BACI</name>
<dbReference type="SUPFAM" id="SSF53335">
    <property type="entry name" value="S-adenosyl-L-methionine-dependent methyltransferases"/>
    <property type="match status" value="1"/>
</dbReference>
<sequence length="202" mass="24405">MNEQYYDGLLNIKTIGEQKGFSASFHYHRYEPTPYQALERLLAQYELRSTDRLIDFGCGKGRLNFFINHVCRASVVGIEMNETFYQQALKNKIRYLKKHGDQIERIHFQCCLAEEYLIEPSDNRFYFFNPFSVQIFMKVIHNILRSVEENPRDVELILYYASDDYRYFLDNQTIFELKDEIILPHLYEHNPYEKFLIYRLAY</sequence>
<dbReference type="CDD" id="cd02440">
    <property type="entry name" value="AdoMet_MTases"/>
    <property type="match status" value="1"/>
</dbReference>
<dbReference type="Gene3D" id="3.40.50.150">
    <property type="entry name" value="Vaccinia Virus protein VP39"/>
    <property type="match status" value="1"/>
</dbReference>
<dbReference type="EMBL" id="JAAIWK010000029">
    <property type="protein sequence ID" value="NEY21251.1"/>
    <property type="molecule type" value="Genomic_DNA"/>
</dbReference>